<name>A0A934WZ91_9BACT</name>
<dbReference type="Gene3D" id="3.40.1440.10">
    <property type="entry name" value="GIY-YIG endonuclease"/>
    <property type="match status" value="1"/>
</dbReference>
<dbReference type="Pfam" id="PF01541">
    <property type="entry name" value="GIY-YIG"/>
    <property type="match status" value="1"/>
</dbReference>
<keyword evidence="5" id="KW-1185">Reference proteome</keyword>
<evidence type="ECO:0000313" key="3">
    <source>
        <dbReference type="EMBL" id="MBK6265743.1"/>
    </source>
</evidence>
<dbReference type="RefSeq" id="WP_201431425.1">
    <property type="nucleotide sequence ID" value="NZ_JAEQBW010000005.1"/>
</dbReference>
<dbReference type="InterPro" id="IPR000305">
    <property type="entry name" value="GIY-YIG_endonuc"/>
</dbReference>
<evidence type="ECO:0000313" key="5">
    <source>
        <dbReference type="Proteomes" id="UP000611723"/>
    </source>
</evidence>
<dbReference type="InterPro" id="IPR035901">
    <property type="entry name" value="GIY-YIG_endonuc_sf"/>
</dbReference>
<reference evidence="4" key="1">
    <citation type="submission" date="2021-01" db="EMBL/GenBank/DDBJ databases">
        <title>Marivirga aurantiaca sp. nov., isolated from intertidal surface sediments.</title>
        <authorList>
            <person name="Zhang M."/>
        </authorList>
    </citation>
    <scope>NUCLEOTIDE SEQUENCE</scope>
    <source>
        <strain evidence="4">S37H4</strain>
    </source>
</reference>
<organism evidence="4 5">
    <name type="scientific">Marivirga aurantiaca</name>
    <dbReference type="NCBI Taxonomy" id="2802615"/>
    <lineage>
        <taxon>Bacteria</taxon>
        <taxon>Pseudomonadati</taxon>
        <taxon>Bacteroidota</taxon>
        <taxon>Cytophagia</taxon>
        <taxon>Cytophagales</taxon>
        <taxon>Marivirgaceae</taxon>
        <taxon>Marivirga</taxon>
    </lineage>
</organism>
<dbReference type="EMBL" id="JAEQBW010000005">
    <property type="protein sequence ID" value="MBK6265744.1"/>
    <property type="molecule type" value="Genomic_DNA"/>
</dbReference>
<gene>
    <name evidence="2" type="ORF">JKA74_11905</name>
    <name evidence="3" type="ORF">JKA74_11915</name>
    <name evidence="4" type="ORF">JKA74_11925</name>
</gene>
<dbReference type="Proteomes" id="UP000611723">
    <property type="component" value="Unassembled WGS sequence"/>
</dbReference>
<dbReference type="SUPFAM" id="SSF82771">
    <property type="entry name" value="GIY-YIG endonuclease"/>
    <property type="match status" value="1"/>
</dbReference>
<evidence type="ECO:0000313" key="4">
    <source>
        <dbReference type="EMBL" id="MBK6265744.1"/>
    </source>
</evidence>
<dbReference type="PROSITE" id="PS50164">
    <property type="entry name" value="GIY_YIG"/>
    <property type="match status" value="1"/>
</dbReference>
<proteinExistence type="predicted"/>
<dbReference type="EMBL" id="JAEQBW010000005">
    <property type="protein sequence ID" value="MBK6265743.1"/>
    <property type="molecule type" value="Genomic_DNA"/>
</dbReference>
<dbReference type="CDD" id="cd10449">
    <property type="entry name" value="GIY-YIG_SLX1_like"/>
    <property type="match status" value="1"/>
</dbReference>
<protein>
    <submittedName>
        <fullName evidence="4">GIY-YIG nuclease family protein</fullName>
    </submittedName>
</protein>
<comment type="caution">
    <text evidence="4">The sequence shown here is derived from an EMBL/GenBank/DDBJ whole genome shotgun (WGS) entry which is preliminary data.</text>
</comment>
<feature type="domain" description="GIY-YIG" evidence="1">
    <location>
        <begin position="2"/>
        <end position="79"/>
    </location>
</feature>
<dbReference type="AlphaFoldDB" id="A0A934WZ91"/>
<evidence type="ECO:0000259" key="1">
    <source>
        <dbReference type="PROSITE" id="PS50164"/>
    </source>
</evidence>
<dbReference type="EMBL" id="JAEQBW010000005">
    <property type="protein sequence ID" value="MBK6265742.1"/>
    <property type="molecule type" value="Genomic_DNA"/>
</dbReference>
<evidence type="ECO:0000313" key="2">
    <source>
        <dbReference type="EMBL" id="MBK6265742.1"/>
    </source>
</evidence>
<sequence>MDKYYVYILYSVKIDKYYVGYSRTPEKRLVFHNSSFNKIWSKKGQPWELKTTIPFASKTEAMVVERKIKSFKSRTAIESIINKGWKG</sequence>
<accession>A0A934WZ91</accession>